<dbReference type="GO" id="GO:0046872">
    <property type="term" value="F:metal ion binding"/>
    <property type="evidence" value="ECO:0007669"/>
    <property type="project" value="UniProtKB-KW"/>
</dbReference>
<protein>
    <submittedName>
        <fullName evidence="6">[Fe-S]-binding protein</fullName>
    </submittedName>
</protein>
<accession>A0A5C0SGS0</accession>
<evidence type="ECO:0000256" key="3">
    <source>
        <dbReference type="ARBA" id="ARBA00023004"/>
    </source>
</evidence>
<evidence type="ECO:0000313" key="6">
    <source>
        <dbReference type="EMBL" id="QEK12418.1"/>
    </source>
</evidence>
<dbReference type="OrthoDB" id="9810688at2"/>
<dbReference type="PROSITE" id="PS51257">
    <property type="entry name" value="PROKAR_LIPOPROTEIN"/>
    <property type="match status" value="1"/>
</dbReference>
<dbReference type="SUPFAM" id="SSF54862">
    <property type="entry name" value="4Fe-4S ferredoxins"/>
    <property type="match status" value="1"/>
</dbReference>
<keyword evidence="4" id="KW-0411">Iron-sulfur</keyword>
<gene>
    <name evidence="6" type="ORF">FQB35_08535</name>
</gene>
<dbReference type="CDD" id="cd16370">
    <property type="entry name" value="DMSOR_beta_like"/>
    <property type="match status" value="1"/>
</dbReference>
<dbReference type="Pfam" id="PF00037">
    <property type="entry name" value="Fer4"/>
    <property type="match status" value="1"/>
</dbReference>
<reference evidence="6 7" key="1">
    <citation type="submission" date="2019-07" db="EMBL/GenBank/DDBJ databases">
        <title>Complete genome of Crassaminicella thermophila SY095.</title>
        <authorList>
            <person name="Li X."/>
        </authorList>
    </citation>
    <scope>NUCLEOTIDE SEQUENCE [LARGE SCALE GENOMIC DNA]</scope>
    <source>
        <strain evidence="6 7">SY095</strain>
    </source>
</reference>
<dbReference type="EMBL" id="CP042243">
    <property type="protein sequence ID" value="QEK12418.1"/>
    <property type="molecule type" value="Genomic_DNA"/>
</dbReference>
<sequence>MAKIIKADGMNKCIGCYSCMLSCSCINYKHHSLEKSAIKIKTSGGLSGKFTSTVCVACKDERACLESCPSKALEKRSGGGVILNEEVCIGCKKCVSACIVGAISFDEESKKPIICKHCGICTKFCPHACLRMEEVDDDL</sequence>
<dbReference type="InterPro" id="IPR050294">
    <property type="entry name" value="RnfB_subfamily"/>
</dbReference>
<evidence type="ECO:0000259" key="5">
    <source>
        <dbReference type="PROSITE" id="PS51379"/>
    </source>
</evidence>
<dbReference type="InterPro" id="IPR017896">
    <property type="entry name" value="4Fe4S_Fe-S-bd"/>
</dbReference>
<evidence type="ECO:0000256" key="2">
    <source>
        <dbReference type="ARBA" id="ARBA00022723"/>
    </source>
</evidence>
<dbReference type="Gene3D" id="3.30.70.20">
    <property type="match status" value="2"/>
</dbReference>
<feature type="domain" description="4Fe-4S ferredoxin-type" evidence="5">
    <location>
        <begin position="46"/>
        <end position="78"/>
    </location>
</feature>
<dbReference type="AlphaFoldDB" id="A0A5C0SGS0"/>
<dbReference type="PANTHER" id="PTHR42859:SF15">
    <property type="entry name" value="IRON-SULFUR CLUSTER BINDING PROTEIN"/>
    <property type="match status" value="1"/>
</dbReference>
<keyword evidence="1" id="KW-0004">4Fe-4S</keyword>
<dbReference type="GO" id="GO:0051539">
    <property type="term" value="F:4 iron, 4 sulfur cluster binding"/>
    <property type="evidence" value="ECO:0007669"/>
    <property type="project" value="UniProtKB-KW"/>
</dbReference>
<dbReference type="RefSeq" id="WP_148809573.1">
    <property type="nucleotide sequence ID" value="NZ_CP042243.1"/>
</dbReference>
<dbReference type="KEGG" id="crs:FQB35_08535"/>
<evidence type="ECO:0000313" key="7">
    <source>
        <dbReference type="Proteomes" id="UP000324646"/>
    </source>
</evidence>
<dbReference type="PROSITE" id="PS51379">
    <property type="entry name" value="4FE4S_FER_2"/>
    <property type="match status" value="4"/>
</dbReference>
<keyword evidence="3" id="KW-0408">Iron</keyword>
<feature type="domain" description="4Fe-4S ferredoxin-type" evidence="5">
    <location>
        <begin position="3"/>
        <end position="31"/>
    </location>
</feature>
<feature type="domain" description="4Fe-4S ferredoxin-type" evidence="5">
    <location>
        <begin position="115"/>
        <end position="135"/>
    </location>
</feature>
<dbReference type="Pfam" id="PF12800">
    <property type="entry name" value="Fer4_4"/>
    <property type="match status" value="2"/>
</dbReference>
<name>A0A5C0SGS0_CRATE</name>
<keyword evidence="7" id="KW-1185">Reference proteome</keyword>
<evidence type="ECO:0000256" key="1">
    <source>
        <dbReference type="ARBA" id="ARBA00022485"/>
    </source>
</evidence>
<dbReference type="Proteomes" id="UP000324646">
    <property type="component" value="Chromosome"/>
</dbReference>
<organism evidence="6 7">
    <name type="scientific">Crassaminicella thermophila</name>
    <dbReference type="NCBI Taxonomy" id="2599308"/>
    <lineage>
        <taxon>Bacteria</taxon>
        <taxon>Bacillati</taxon>
        <taxon>Bacillota</taxon>
        <taxon>Clostridia</taxon>
        <taxon>Eubacteriales</taxon>
        <taxon>Clostridiaceae</taxon>
        <taxon>Crassaminicella</taxon>
    </lineage>
</organism>
<evidence type="ECO:0000256" key="4">
    <source>
        <dbReference type="ARBA" id="ARBA00023014"/>
    </source>
</evidence>
<proteinExistence type="predicted"/>
<feature type="domain" description="4Fe-4S ferredoxin-type" evidence="5">
    <location>
        <begin position="79"/>
        <end position="108"/>
    </location>
</feature>
<keyword evidence="2" id="KW-0479">Metal-binding</keyword>
<dbReference type="PANTHER" id="PTHR42859">
    <property type="entry name" value="OXIDOREDUCTASE"/>
    <property type="match status" value="1"/>
</dbReference>